<comment type="similarity">
    <text evidence="2 4">Belongs to the bacterial solute-binding protein 3 family.</text>
</comment>
<evidence type="ECO:0000256" key="4">
    <source>
        <dbReference type="RuleBase" id="RU003744"/>
    </source>
</evidence>
<dbReference type="RefSeq" id="WP_010971581.1">
    <property type="nucleotide sequence ID" value="NZ_CAKKLR010000002.1"/>
</dbReference>
<dbReference type="SMART" id="SM00062">
    <property type="entry name" value="PBPb"/>
    <property type="match status" value="1"/>
</dbReference>
<dbReference type="AlphaFoldDB" id="A0A7Z7FPK0"/>
<keyword evidence="3 5" id="KW-0732">Signal</keyword>
<sequence>MFSRRLLLAIAAVSVTLGFSPAAFADALGDISSRGTIRVAVPQDFPPFGSVGTDMAPQGYDIDVANLIGEKLGVKVELVPVTSANRVPYLQTNKVDLVISSLGKNPDREKVIDFSTAYAPFFNGVFAPDSVTVAKAEDLSGKTIGVTRGAVEDLELTKVAPADTTIKRYEDNNGTISAFLAGQVEAVATGNVVAAAILAKNPPKRPELKFLIKNSPCYIGLNKEQPALLEKVNAIIATAKTDGSLNTIAQKWLKTDLPKDL</sequence>
<dbReference type="Gene3D" id="3.40.190.10">
    <property type="entry name" value="Periplasmic binding protein-like II"/>
    <property type="match status" value="2"/>
</dbReference>
<dbReference type="Proteomes" id="UP000198917">
    <property type="component" value="Unassembled WGS sequence"/>
</dbReference>
<dbReference type="PANTHER" id="PTHR35936:SF37">
    <property type="entry name" value="AMINO ACID ABC TRANSPORTER SUBSTRATE-BINDING PROTEIN"/>
    <property type="match status" value="1"/>
</dbReference>
<dbReference type="PANTHER" id="PTHR35936">
    <property type="entry name" value="MEMBRANE-BOUND LYTIC MUREIN TRANSGLYCOSYLASE F"/>
    <property type="match status" value="1"/>
</dbReference>
<evidence type="ECO:0000256" key="1">
    <source>
        <dbReference type="ARBA" id="ARBA00004418"/>
    </source>
</evidence>
<protein>
    <submittedName>
        <fullName evidence="7">Amino acid ABC transporter substrate-binding protein, PAAT family</fullName>
    </submittedName>
</protein>
<gene>
    <name evidence="7" type="ORF">SAMN05428983_1315</name>
</gene>
<proteinExistence type="inferred from homology"/>
<evidence type="ECO:0000256" key="5">
    <source>
        <dbReference type="SAM" id="SignalP"/>
    </source>
</evidence>
<feature type="chain" id="PRO_5041101804" evidence="5">
    <location>
        <begin position="26"/>
        <end position="261"/>
    </location>
</feature>
<name>A0A7Z7FPK0_9HYPH</name>
<dbReference type="GeneID" id="1133426"/>
<feature type="signal peptide" evidence="5">
    <location>
        <begin position="1"/>
        <end position="25"/>
    </location>
</feature>
<feature type="domain" description="Solute-binding protein family 3/N-terminal" evidence="6">
    <location>
        <begin position="36"/>
        <end position="256"/>
    </location>
</feature>
<evidence type="ECO:0000256" key="2">
    <source>
        <dbReference type="ARBA" id="ARBA00010333"/>
    </source>
</evidence>
<dbReference type="OMA" id="FYFTKNY"/>
<dbReference type="InterPro" id="IPR001638">
    <property type="entry name" value="Solute-binding_3/MltF_N"/>
</dbReference>
<dbReference type="GO" id="GO:0042597">
    <property type="term" value="C:periplasmic space"/>
    <property type="evidence" value="ECO:0007669"/>
    <property type="project" value="UniProtKB-SubCell"/>
</dbReference>
<evidence type="ECO:0000256" key="3">
    <source>
        <dbReference type="ARBA" id="ARBA00022729"/>
    </source>
</evidence>
<dbReference type="InterPro" id="IPR018313">
    <property type="entry name" value="SBP_3_CS"/>
</dbReference>
<comment type="subcellular location">
    <subcellularLocation>
        <location evidence="1">Periplasm</location>
    </subcellularLocation>
</comment>
<dbReference type="SUPFAM" id="SSF53850">
    <property type="entry name" value="Periplasmic binding protein-like II"/>
    <property type="match status" value="1"/>
</dbReference>
<evidence type="ECO:0000313" key="7">
    <source>
        <dbReference type="EMBL" id="SDJ35949.1"/>
    </source>
</evidence>
<evidence type="ECO:0000313" key="8">
    <source>
        <dbReference type="Proteomes" id="UP000198917"/>
    </source>
</evidence>
<evidence type="ECO:0000259" key="6">
    <source>
        <dbReference type="SMART" id="SM00062"/>
    </source>
</evidence>
<dbReference type="PROSITE" id="PS01039">
    <property type="entry name" value="SBP_BACTERIAL_3"/>
    <property type="match status" value="1"/>
</dbReference>
<organism evidence="7 8">
    <name type="scientific">Agrobacterium fabrum</name>
    <dbReference type="NCBI Taxonomy" id="1176649"/>
    <lineage>
        <taxon>Bacteria</taxon>
        <taxon>Pseudomonadati</taxon>
        <taxon>Pseudomonadota</taxon>
        <taxon>Alphaproteobacteria</taxon>
        <taxon>Hyphomicrobiales</taxon>
        <taxon>Rhizobiaceae</taxon>
        <taxon>Rhizobium/Agrobacterium group</taxon>
        <taxon>Agrobacterium</taxon>
        <taxon>Agrobacterium tumefaciens complex</taxon>
    </lineage>
</organism>
<dbReference type="Pfam" id="PF00497">
    <property type="entry name" value="SBP_bac_3"/>
    <property type="match status" value="1"/>
</dbReference>
<comment type="caution">
    <text evidence="7">The sequence shown here is derived from an EMBL/GenBank/DDBJ whole genome shotgun (WGS) entry which is preliminary data.</text>
</comment>
<dbReference type="EMBL" id="FNEW01000001">
    <property type="protein sequence ID" value="SDJ35949.1"/>
    <property type="molecule type" value="Genomic_DNA"/>
</dbReference>
<reference evidence="7 8" key="1">
    <citation type="submission" date="2016-10" db="EMBL/GenBank/DDBJ databases">
        <authorList>
            <person name="Varghese N."/>
            <person name="Submissions S."/>
        </authorList>
    </citation>
    <scope>NUCLEOTIDE SEQUENCE [LARGE SCALE GENOMIC DNA]</scope>
    <source>
        <strain evidence="7 8">PDC82</strain>
    </source>
</reference>
<dbReference type="CDD" id="cd01072">
    <property type="entry name" value="PBP2_SMa0082_like"/>
    <property type="match status" value="1"/>
</dbReference>
<accession>A0A7Z7FPK0</accession>